<dbReference type="RefSeq" id="WP_151150143.1">
    <property type="nucleotide sequence ID" value="NZ_WAIE01000001.1"/>
</dbReference>
<organism evidence="5 6">
    <name type="scientific">Pseudodesulfovibrio senegalensis</name>
    <dbReference type="NCBI Taxonomy" id="1721087"/>
    <lineage>
        <taxon>Bacteria</taxon>
        <taxon>Pseudomonadati</taxon>
        <taxon>Thermodesulfobacteriota</taxon>
        <taxon>Desulfovibrionia</taxon>
        <taxon>Desulfovibrionales</taxon>
        <taxon>Desulfovibrionaceae</taxon>
    </lineage>
</organism>
<keyword evidence="1" id="KW-0677">Repeat</keyword>
<dbReference type="Gene3D" id="3.10.580.10">
    <property type="entry name" value="CBS-domain"/>
    <property type="match status" value="1"/>
</dbReference>
<dbReference type="InterPro" id="IPR016169">
    <property type="entry name" value="FAD-bd_PCMH_sub2"/>
</dbReference>
<dbReference type="CDD" id="cd04590">
    <property type="entry name" value="CBS_pair_CorC_HlyC_assoc"/>
    <property type="match status" value="1"/>
</dbReference>
<accession>A0A6N6N699</accession>
<dbReference type="PANTHER" id="PTHR43099:SF5">
    <property type="entry name" value="HLYC_CORC FAMILY TRANSPORTER"/>
    <property type="match status" value="1"/>
</dbReference>
<dbReference type="Gene3D" id="3.30.465.10">
    <property type="match status" value="1"/>
</dbReference>
<feature type="domain" description="CBS" evidence="4">
    <location>
        <begin position="60"/>
        <end position="121"/>
    </location>
</feature>
<evidence type="ECO:0000256" key="2">
    <source>
        <dbReference type="ARBA" id="ARBA00023122"/>
    </source>
</evidence>
<evidence type="ECO:0000313" key="5">
    <source>
        <dbReference type="EMBL" id="KAB1443770.1"/>
    </source>
</evidence>
<dbReference type="InterPro" id="IPR051676">
    <property type="entry name" value="UPF0053_domain"/>
</dbReference>
<dbReference type="Pfam" id="PF00571">
    <property type="entry name" value="CBS"/>
    <property type="match status" value="2"/>
</dbReference>
<dbReference type="Proteomes" id="UP000438699">
    <property type="component" value="Unassembled WGS sequence"/>
</dbReference>
<evidence type="ECO:0000259" key="4">
    <source>
        <dbReference type="PROSITE" id="PS51371"/>
    </source>
</evidence>
<sequence>MDEGSDGRFRNVFKKIFGKNGQDLEEHILEAKDEGEIETAEVNMLLNVLDLDEKLVTEIMVPRTDMECADIDSTFREVAEIITQGEAHSRIPVIGENKDEVVGVVHAKDLLAPLLSGDLDGPVRDCLRPAFFIVETASLSEALSQFKANSVHIAIVQDEYGGTSGMVTLDDILEEIVGEIQDEYDADRPDEILELDNGGLMLSGRVTLDELDEKYGIHLDSEQVDSIGGYITALAGRIPHSGEFFTLEGRTFTVHEADDKQIRTILVTPTSVADISGES</sequence>
<keyword evidence="2 3" id="KW-0129">CBS domain</keyword>
<dbReference type="AlphaFoldDB" id="A0A6N6N699"/>
<name>A0A6N6N699_9BACT</name>
<proteinExistence type="predicted"/>
<dbReference type="OrthoDB" id="9798188at2"/>
<dbReference type="InterPro" id="IPR005170">
    <property type="entry name" value="Transptr-assoc_dom"/>
</dbReference>
<gene>
    <name evidence="5" type="ORF">F8A88_05925</name>
</gene>
<dbReference type="SMART" id="SM00116">
    <property type="entry name" value="CBS"/>
    <property type="match status" value="2"/>
</dbReference>
<dbReference type="FunFam" id="3.10.580.10:FF:000002">
    <property type="entry name" value="Magnesium/cobalt efflux protein CorC"/>
    <property type="match status" value="1"/>
</dbReference>
<dbReference type="InterPro" id="IPR036318">
    <property type="entry name" value="FAD-bd_PCMH-like_sf"/>
</dbReference>
<dbReference type="PROSITE" id="PS51371">
    <property type="entry name" value="CBS"/>
    <property type="match status" value="2"/>
</dbReference>
<dbReference type="SMART" id="SM01091">
    <property type="entry name" value="CorC_HlyC"/>
    <property type="match status" value="1"/>
</dbReference>
<evidence type="ECO:0000313" key="6">
    <source>
        <dbReference type="Proteomes" id="UP000438699"/>
    </source>
</evidence>
<dbReference type="EMBL" id="WAIE01000001">
    <property type="protein sequence ID" value="KAB1443770.1"/>
    <property type="molecule type" value="Genomic_DNA"/>
</dbReference>
<dbReference type="SUPFAM" id="SSF56176">
    <property type="entry name" value="FAD-binding/transporter-associated domain-like"/>
    <property type="match status" value="1"/>
</dbReference>
<feature type="domain" description="CBS" evidence="4">
    <location>
        <begin position="126"/>
        <end position="183"/>
    </location>
</feature>
<comment type="caution">
    <text evidence="5">The sequence shown here is derived from an EMBL/GenBank/DDBJ whole genome shotgun (WGS) entry which is preliminary data.</text>
</comment>
<keyword evidence="6" id="KW-1185">Reference proteome</keyword>
<dbReference type="SUPFAM" id="SSF54631">
    <property type="entry name" value="CBS-domain pair"/>
    <property type="match status" value="1"/>
</dbReference>
<dbReference type="Pfam" id="PF03471">
    <property type="entry name" value="CorC_HlyC"/>
    <property type="match status" value="1"/>
</dbReference>
<dbReference type="PANTHER" id="PTHR43099">
    <property type="entry name" value="UPF0053 PROTEIN YRKA"/>
    <property type="match status" value="1"/>
</dbReference>
<dbReference type="InterPro" id="IPR000644">
    <property type="entry name" value="CBS_dom"/>
</dbReference>
<dbReference type="GO" id="GO:0050660">
    <property type="term" value="F:flavin adenine dinucleotide binding"/>
    <property type="evidence" value="ECO:0007669"/>
    <property type="project" value="InterPro"/>
</dbReference>
<dbReference type="InterPro" id="IPR046342">
    <property type="entry name" value="CBS_dom_sf"/>
</dbReference>
<evidence type="ECO:0000256" key="1">
    <source>
        <dbReference type="ARBA" id="ARBA00022737"/>
    </source>
</evidence>
<reference evidence="5 6" key="1">
    <citation type="journal article" date="2017" name="Int. J. Syst. Evol. Microbiol.">
        <title>Desulfovibrio senegalensis sp. nov., a mesophilic sulfate reducer isolated from marine sediment.</title>
        <authorList>
            <person name="Thioye A."/>
            <person name="Gam Z.B.A."/>
            <person name="Mbengue M."/>
            <person name="Cayol J.L."/>
            <person name="Joseph-Bartoli M."/>
            <person name="Toure-Kane C."/>
            <person name="Labat M."/>
        </authorList>
    </citation>
    <scope>NUCLEOTIDE SEQUENCE [LARGE SCALE GENOMIC DNA]</scope>
    <source>
        <strain evidence="5 6">DSM 101509</strain>
    </source>
</reference>
<protein>
    <submittedName>
        <fullName evidence="5">HlyC/CorC family transporter</fullName>
    </submittedName>
</protein>
<evidence type="ECO:0000256" key="3">
    <source>
        <dbReference type="PROSITE-ProRule" id="PRU00703"/>
    </source>
</evidence>
<dbReference type="InterPro" id="IPR044751">
    <property type="entry name" value="Ion_transp-like_CBS"/>
</dbReference>